<dbReference type="InterPro" id="IPR046845">
    <property type="entry name" value="ASY3-like_CC"/>
</dbReference>
<dbReference type="Pfam" id="PF20435">
    <property type="entry name" value="ASY3-like"/>
    <property type="match status" value="2"/>
</dbReference>
<reference evidence="3 4" key="1">
    <citation type="submission" date="2014-04" db="EMBL/GenBank/DDBJ databases">
        <authorList>
            <consortium name="International Citrus Genome Consortium"/>
            <person name="Gmitter F."/>
            <person name="Chen C."/>
            <person name="Farmerie W."/>
            <person name="Harkins T."/>
            <person name="Desany B."/>
            <person name="Mohiuddin M."/>
            <person name="Kodira C."/>
            <person name="Borodovsky M."/>
            <person name="Lomsadze A."/>
            <person name="Burns P."/>
            <person name="Jenkins J."/>
            <person name="Prochnik S."/>
            <person name="Shu S."/>
            <person name="Chapman J."/>
            <person name="Pitluck S."/>
            <person name="Schmutz J."/>
            <person name="Rokhsar D."/>
        </authorList>
    </citation>
    <scope>NUCLEOTIDE SEQUENCE</scope>
</reference>
<feature type="compositionally biased region" description="Polar residues" evidence="1">
    <location>
        <begin position="212"/>
        <end position="225"/>
    </location>
</feature>
<feature type="region of interest" description="Disordered" evidence="1">
    <location>
        <begin position="345"/>
        <end position="474"/>
    </location>
</feature>
<feature type="compositionally biased region" description="Polar residues" evidence="1">
    <location>
        <begin position="290"/>
        <end position="301"/>
    </location>
</feature>
<evidence type="ECO:0000256" key="1">
    <source>
        <dbReference type="SAM" id="MobiDB-lite"/>
    </source>
</evidence>
<dbReference type="AlphaFoldDB" id="A0A067HFK3"/>
<feature type="compositionally biased region" description="Polar residues" evidence="1">
    <location>
        <begin position="1"/>
        <end position="18"/>
    </location>
</feature>
<evidence type="ECO:0000313" key="3">
    <source>
        <dbReference type="EMBL" id="KDO86767.1"/>
    </source>
</evidence>
<dbReference type="eggNOG" id="ENOG502R6IY">
    <property type="taxonomic scope" value="Eukaryota"/>
</dbReference>
<dbReference type="EMBL" id="KK784873">
    <property type="protein sequence ID" value="KDO86767.1"/>
    <property type="molecule type" value="Genomic_DNA"/>
</dbReference>
<feature type="region of interest" description="Disordered" evidence="1">
    <location>
        <begin position="212"/>
        <end position="301"/>
    </location>
</feature>
<feature type="compositionally biased region" description="Acidic residues" evidence="1">
    <location>
        <begin position="515"/>
        <end position="527"/>
    </location>
</feature>
<dbReference type="SMR" id="A0A067HFK3"/>
<keyword evidence="4" id="KW-1185">Reference proteome</keyword>
<feature type="compositionally biased region" description="Polar residues" evidence="1">
    <location>
        <begin position="99"/>
        <end position="109"/>
    </location>
</feature>
<dbReference type="PANTHER" id="PTHR36027">
    <property type="entry name" value="MEIOSIS-SPECIFIC PROTEIN ASY3"/>
    <property type="match status" value="1"/>
</dbReference>
<dbReference type="GO" id="GO:0051321">
    <property type="term" value="P:meiotic cell cycle"/>
    <property type="evidence" value="ECO:0007669"/>
    <property type="project" value="InterPro"/>
</dbReference>
<dbReference type="InterPro" id="IPR037731">
    <property type="entry name" value="ASY3-like"/>
</dbReference>
<feature type="compositionally biased region" description="Polar residues" evidence="1">
    <location>
        <begin position="459"/>
        <end position="469"/>
    </location>
</feature>
<feature type="compositionally biased region" description="Basic and acidic residues" evidence="1">
    <location>
        <begin position="397"/>
        <end position="409"/>
    </location>
</feature>
<feature type="compositionally biased region" description="Basic and acidic residues" evidence="1">
    <location>
        <begin position="366"/>
        <end position="378"/>
    </location>
</feature>
<evidence type="ECO:0000259" key="2">
    <source>
        <dbReference type="Pfam" id="PF20435"/>
    </source>
</evidence>
<dbReference type="PANTHER" id="PTHR36027:SF1">
    <property type="entry name" value="MEIOSIS-SPECIFIC PROTEIN ASY3"/>
    <property type="match status" value="1"/>
</dbReference>
<dbReference type="PaxDb" id="2711-XP_006492432.1"/>
<accession>A0A067HFK3</accession>
<dbReference type="STRING" id="2711.A0A067HFK3"/>
<proteinExistence type="predicted"/>
<name>A0A067HFK3_CITSI</name>
<sequence length="737" mass="83108">MTRSQSFGSNSRPSSQLRKISIGITVDKKKPEAAEEDEAKIPNVERMNLNKEKSMQAENKCEGASAATKGKQSDATEEMRSPWITKRFFYKNAPISDTVPCTNQPSSGPATGGRQKKLNRVKDAQLAHSVQFFANHSSILRSGDSNQKKFNGITYSRKGGKNGSQVQVEEFTFATAQEAIVSDKVVAAEKTDKAENRTETLRTKLWQILATVSSPKSQPSNSQAKETGVDKLKPEQFVDQIGDRIVRPRQNSDTIETDSESPKQPTSRPLTRSLCRKRASTKVLQEKTKLGSSSNTKQKHQMNIYSFQDGRSANLDGAINFGSLMSTLKKGQIKKSIIEPHEISFAEKDNADEPQLASNKSVSPTHAEKTLDHKEDSIHGCPPQNKRDYFENNNKMQDNEFHQPSDLKKMNQRGDSLASAGTREHQEDCSNPSSKNVVEPPDVIESPTFAFKSPILSPSPCSTPRTVQMEQDVHDPPLKYRRFSLRAIRSFRALQTSKPDCSGKPSPLKEKKDAEDDLAEFSSEDGDLGSSEDGSPIIKAYECIEWFLEPSEESQEDELARAVTLFAVGLENFRRKMDAATKRKSSEILLSVSEGIHLQLQNVESQIQTDIGKLTSLSKSKRKRLETRFEEQQEQLSLIHQKFKEDIHHHLQSCQSTIEELEAHQIELKGTVKKQRTSHQKLIFQVEEAVQTLLNDAQRRITTVHEASFSYLYDFYRFRHLDFYEHEMATPTWRILG</sequence>
<feature type="domain" description="Meiosis-specific protein ASY3-like coiled-coil" evidence="2">
    <location>
        <begin position="535"/>
        <end position="707"/>
    </location>
</feature>
<feature type="region of interest" description="Disordered" evidence="1">
    <location>
        <begin position="99"/>
        <end position="118"/>
    </location>
</feature>
<feature type="compositionally biased region" description="Basic and acidic residues" evidence="1">
    <location>
        <begin position="227"/>
        <end position="246"/>
    </location>
</feature>
<gene>
    <name evidence="3" type="ORF">CISIN_1g004682mg</name>
</gene>
<feature type="domain" description="Meiosis-specific protein ASY3-like coiled-coil" evidence="2">
    <location>
        <begin position="2"/>
        <end position="479"/>
    </location>
</feature>
<organism evidence="3 4">
    <name type="scientific">Citrus sinensis</name>
    <name type="common">Sweet orange</name>
    <name type="synonym">Citrus aurantium var. sinensis</name>
    <dbReference type="NCBI Taxonomy" id="2711"/>
    <lineage>
        <taxon>Eukaryota</taxon>
        <taxon>Viridiplantae</taxon>
        <taxon>Streptophyta</taxon>
        <taxon>Embryophyta</taxon>
        <taxon>Tracheophyta</taxon>
        <taxon>Spermatophyta</taxon>
        <taxon>Magnoliopsida</taxon>
        <taxon>eudicotyledons</taxon>
        <taxon>Gunneridae</taxon>
        <taxon>Pentapetalae</taxon>
        <taxon>rosids</taxon>
        <taxon>malvids</taxon>
        <taxon>Sapindales</taxon>
        <taxon>Rutaceae</taxon>
        <taxon>Aurantioideae</taxon>
        <taxon>Citrus</taxon>
    </lineage>
</organism>
<evidence type="ECO:0000313" key="4">
    <source>
        <dbReference type="Proteomes" id="UP000027120"/>
    </source>
</evidence>
<feature type="compositionally biased region" description="Basic and acidic residues" evidence="1">
    <location>
        <begin position="48"/>
        <end position="61"/>
    </location>
</feature>
<feature type="region of interest" description="Disordered" evidence="1">
    <location>
        <begin position="496"/>
        <end position="533"/>
    </location>
</feature>
<feature type="region of interest" description="Disordered" evidence="1">
    <location>
        <begin position="1"/>
        <end position="78"/>
    </location>
</feature>
<protein>
    <recommendedName>
        <fullName evidence="2">Meiosis-specific protein ASY3-like coiled-coil domain-containing protein</fullName>
    </recommendedName>
</protein>
<dbReference type="Proteomes" id="UP000027120">
    <property type="component" value="Unassembled WGS sequence"/>
</dbReference>